<evidence type="ECO:0000313" key="2">
    <source>
        <dbReference type="Proteomes" id="UP001058074"/>
    </source>
</evidence>
<proteinExistence type="predicted"/>
<reference evidence="1" key="1">
    <citation type="journal article" date="2025" name="Int. J. Syst. Evol. Microbiol.">
        <title>Inconstantimicrobium mannanitabidum sp. nov., a novel member of the family Clostridiaceae isolated from anoxic soil under the treatment of reductive soil disinfestation.</title>
        <authorList>
            <person name="Ueki A."/>
            <person name="Tonouchi A."/>
            <person name="Honma S."/>
            <person name="Kaku N."/>
            <person name="Ueki K."/>
        </authorList>
    </citation>
    <scope>NUCLEOTIDE SEQUENCE</scope>
    <source>
        <strain evidence="1">TW13</strain>
    </source>
</reference>
<gene>
    <name evidence="1" type="ORF">rsdtw13_28990</name>
</gene>
<sequence>MFNIGDLVFYSREGICRVDDVCEKNITGVKKIYYVLHPMEECKLKISIPVDNEKVLMLQILNRQEAEEILESFKTYGIGWIEENKERSQVYSEIVKKGNRKEISMIVNTMMREKSMVELNGGKLYEKDKKFLDTIQSMLFRELALVLERTFETINEVVLKYIRESQQINLDVRIL</sequence>
<dbReference type="Proteomes" id="UP001058074">
    <property type="component" value="Unassembled WGS sequence"/>
</dbReference>
<protein>
    <submittedName>
        <fullName evidence="1">CarD family transcriptional regulator</fullName>
    </submittedName>
</protein>
<dbReference type="EMBL" id="BROD01000001">
    <property type="protein sequence ID" value="GKX67641.1"/>
    <property type="molecule type" value="Genomic_DNA"/>
</dbReference>
<organism evidence="1 2">
    <name type="scientific">Inconstantimicrobium mannanitabidum</name>
    <dbReference type="NCBI Taxonomy" id="1604901"/>
    <lineage>
        <taxon>Bacteria</taxon>
        <taxon>Bacillati</taxon>
        <taxon>Bacillota</taxon>
        <taxon>Clostridia</taxon>
        <taxon>Eubacteriales</taxon>
        <taxon>Clostridiaceae</taxon>
        <taxon>Inconstantimicrobium</taxon>
    </lineage>
</organism>
<accession>A0ACB5REU4</accession>
<evidence type="ECO:0000313" key="1">
    <source>
        <dbReference type="EMBL" id="GKX67641.1"/>
    </source>
</evidence>
<name>A0ACB5REU4_9CLOT</name>
<comment type="caution">
    <text evidence="1">The sequence shown here is derived from an EMBL/GenBank/DDBJ whole genome shotgun (WGS) entry which is preliminary data.</text>
</comment>
<keyword evidence="2" id="KW-1185">Reference proteome</keyword>